<comment type="caution">
    <text evidence="5">The sequence shown here is derived from an EMBL/GenBank/DDBJ whole genome shotgun (WGS) entry which is preliminary data.</text>
</comment>
<dbReference type="Proteomes" id="UP000886885">
    <property type="component" value="Chromosome 10D"/>
</dbReference>
<feature type="domain" description="Acyl-CoA-binding" evidence="4">
    <location>
        <begin position="477"/>
        <end position="516"/>
    </location>
</feature>
<reference evidence="5" key="1">
    <citation type="journal article" date="2020" name="bioRxiv">
        <title>Hybrid origin of Populus tomentosa Carr. identified through genome sequencing and phylogenomic analysis.</title>
        <authorList>
            <person name="An X."/>
            <person name="Gao K."/>
            <person name="Chen Z."/>
            <person name="Li J."/>
            <person name="Yang X."/>
            <person name="Yang X."/>
            <person name="Zhou J."/>
            <person name="Guo T."/>
            <person name="Zhao T."/>
            <person name="Huang S."/>
            <person name="Miao D."/>
            <person name="Khan W.U."/>
            <person name="Rao P."/>
            <person name="Ye M."/>
            <person name="Lei B."/>
            <person name="Liao W."/>
            <person name="Wang J."/>
            <person name="Ji L."/>
            <person name="Li Y."/>
            <person name="Guo B."/>
            <person name="Mustafa N.S."/>
            <person name="Li S."/>
            <person name="Yun Q."/>
            <person name="Keller S.R."/>
            <person name="Mao J."/>
            <person name="Zhang R."/>
            <person name="Strauss S.H."/>
        </authorList>
    </citation>
    <scope>NUCLEOTIDE SEQUENCE</scope>
    <source>
        <strain evidence="5">GM15</strain>
        <tissue evidence="5">Leaf</tissue>
    </source>
</reference>
<dbReference type="Pfam" id="PF24681">
    <property type="entry name" value="Kelch_KLHDC2_KLHL20_DRC7"/>
    <property type="match status" value="1"/>
</dbReference>
<evidence type="ECO:0000256" key="2">
    <source>
        <dbReference type="ARBA" id="ARBA00022737"/>
    </source>
</evidence>
<dbReference type="OrthoDB" id="10251809at2759"/>
<dbReference type="PANTHER" id="PTHR46093">
    <property type="entry name" value="ACYL-COA-BINDING DOMAIN-CONTAINING PROTEIN 5"/>
    <property type="match status" value="1"/>
</dbReference>
<protein>
    <recommendedName>
        <fullName evidence="4">Acyl-CoA-binding domain-containing protein</fullName>
    </recommendedName>
</protein>
<dbReference type="AlphaFoldDB" id="A0A8X7YY35"/>
<dbReference type="PANTHER" id="PTHR46093:SF5">
    <property type="entry name" value="OS02G0822800 PROTEIN"/>
    <property type="match status" value="1"/>
</dbReference>
<proteinExistence type="predicted"/>
<dbReference type="InterPro" id="IPR006652">
    <property type="entry name" value="Kelch_1"/>
</dbReference>
<dbReference type="InterPro" id="IPR056819">
    <property type="entry name" value="ACBP4-6_C"/>
</dbReference>
<keyword evidence="2" id="KW-0677">Repeat</keyword>
<evidence type="ECO:0000259" key="4">
    <source>
        <dbReference type="Pfam" id="PF24922"/>
    </source>
</evidence>
<sequence>MNFSNLEQFSMGTEEFKKEMDVANWFSQLPYEQWVPIPVSGTRPSARYKHAAGVADEKLYIAGGSRTGRYLPDVQVFDFRGLVWSSLKLKSEAVGGKSEENGAQEVLPATSDHSMVKWGNKLLLLGGHSKTTSDSMIVRFIDLETHACGFIETSGNAPVARGGHSVTLVGSRLIIFGGEDRNRRLLNDVYALDLETMTWDVVVARQTPPAPRFDHTAAINTERYLLIFGGCSHSIFFNDLHVLDLQTMEWSQPEVQGELVTPRAGHAGVTIGENWYIVGGGDNKNGCPETLVLNMSKLAWSALTSVKERDPLASEVSTLCLSQVFNFSHLFYLGKFLDQKQNIQGLSVCSALINGERHLVAFGGYNGKYNNEVFVMRLKPSDASRPKIFQSPAAAAASVTAAYALAKSEKLDFSSLNLNSNGVGNNPSELDLAFEIDALKEEKKELELSLTEVRAENSRLTEKVDEVNGTHAELSKAQIAELHKILESLQSIENEVQLLRRQKSALEQEIERSAAQRQGSGGVWRWIAG</sequence>
<evidence type="ECO:0000256" key="1">
    <source>
        <dbReference type="ARBA" id="ARBA00022441"/>
    </source>
</evidence>
<name>A0A8X7YY35_POPTO</name>
<dbReference type="EMBL" id="JAAWWB010000020">
    <property type="protein sequence ID" value="KAG6758550.1"/>
    <property type="molecule type" value="Genomic_DNA"/>
</dbReference>
<evidence type="ECO:0000313" key="6">
    <source>
        <dbReference type="Proteomes" id="UP000886885"/>
    </source>
</evidence>
<accession>A0A8X7YY35</accession>
<evidence type="ECO:0000313" key="5">
    <source>
        <dbReference type="EMBL" id="KAG6758550.1"/>
    </source>
</evidence>
<keyword evidence="3" id="KW-0175">Coiled coil</keyword>
<dbReference type="Pfam" id="PF24922">
    <property type="entry name" value="ACBP4_C"/>
    <property type="match status" value="2"/>
</dbReference>
<organism evidence="5 6">
    <name type="scientific">Populus tomentosa</name>
    <name type="common">Chinese white poplar</name>
    <dbReference type="NCBI Taxonomy" id="118781"/>
    <lineage>
        <taxon>Eukaryota</taxon>
        <taxon>Viridiplantae</taxon>
        <taxon>Streptophyta</taxon>
        <taxon>Embryophyta</taxon>
        <taxon>Tracheophyta</taxon>
        <taxon>Spermatophyta</taxon>
        <taxon>Magnoliopsida</taxon>
        <taxon>eudicotyledons</taxon>
        <taxon>Gunneridae</taxon>
        <taxon>Pentapetalae</taxon>
        <taxon>rosids</taxon>
        <taxon>fabids</taxon>
        <taxon>Malpighiales</taxon>
        <taxon>Salicaceae</taxon>
        <taxon>Saliceae</taxon>
        <taxon>Populus</taxon>
    </lineage>
</organism>
<gene>
    <name evidence="5" type="ORF">POTOM_038909</name>
</gene>
<feature type="domain" description="Acyl-CoA-binding" evidence="4">
    <location>
        <begin position="434"/>
        <end position="476"/>
    </location>
</feature>
<evidence type="ECO:0000256" key="3">
    <source>
        <dbReference type="SAM" id="Coils"/>
    </source>
</evidence>
<feature type="coiled-coil region" evidence="3">
    <location>
        <begin position="436"/>
        <end position="516"/>
    </location>
</feature>
<keyword evidence="1" id="KW-0880">Kelch repeat</keyword>
<keyword evidence="6" id="KW-1185">Reference proteome</keyword>
<dbReference type="Pfam" id="PF01344">
    <property type="entry name" value="Kelch_1"/>
    <property type="match status" value="1"/>
</dbReference>